<keyword evidence="2" id="KW-1185">Reference proteome</keyword>
<protein>
    <submittedName>
        <fullName evidence="1">Uncharacterized protein</fullName>
    </submittedName>
</protein>
<reference evidence="1" key="1">
    <citation type="submission" date="2023-03" db="EMBL/GenBank/DDBJ databases">
        <title>Massive genome expansion in bonnet fungi (Mycena s.s.) driven by repeated elements and novel gene families across ecological guilds.</title>
        <authorList>
            <consortium name="Lawrence Berkeley National Laboratory"/>
            <person name="Harder C.B."/>
            <person name="Miyauchi S."/>
            <person name="Viragh M."/>
            <person name="Kuo A."/>
            <person name="Thoen E."/>
            <person name="Andreopoulos B."/>
            <person name="Lu D."/>
            <person name="Skrede I."/>
            <person name="Drula E."/>
            <person name="Henrissat B."/>
            <person name="Morin E."/>
            <person name="Kohler A."/>
            <person name="Barry K."/>
            <person name="LaButti K."/>
            <person name="Morin E."/>
            <person name="Salamov A."/>
            <person name="Lipzen A."/>
            <person name="Mereny Z."/>
            <person name="Hegedus B."/>
            <person name="Baldrian P."/>
            <person name="Stursova M."/>
            <person name="Weitz H."/>
            <person name="Taylor A."/>
            <person name="Grigoriev I.V."/>
            <person name="Nagy L.G."/>
            <person name="Martin F."/>
            <person name="Kauserud H."/>
        </authorList>
    </citation>
    <scope>NUCLEOTIDE SEQUENCE</scope>
    <source>
        <strain evidence="1">CBHHK002</strain>
    </source>
</reference>
<sequence>MVAPSPTLLLCNLVDGLDAPETPANPIPGSAGRAGQIRFSPPLSLECNECPGAKFALQQSATEAFGGPRLGSVHTKLLYGLDAPEAPADPIPGTAGGPGTTD</sequence>
<dbReference type="AlphaFoldDB" id="A0AAD6ZK48"/>
<comment type="caution">
    <text evidence="1">The sequence shown here is derived from an EMBL/GenBank/DDBJ whole genome shotgun (WGS) entry which is preliminary data.</text>
</comment>
<evidence type="ECO:0000313" key="1">
    <source>
        <dbReference type="EMBL" id="KAJ7326153.1"/>
    </source>
</evidence>
<organism evidence="1 2">
    <name type="scientific">Mycena albidolilacea</name>
    <dbReference type="NCBI Taxonomy" id="1033008"/>
    <lineage>
        <taxon>Eukaryota</taxon>
        <taxon>Fungi</taxon>
        <taxon>Dikarya</taxon>
        <taxon>Basidiomycota</taxon>
        <taxon>Agaricomycotina</taxon>
        <taxon>Agaricomycetes</taxon>
        <taxon>Agaricomycetidae</taxon>
        <taxon>Agaricales</taxon>
        <taxon>Marasmiineae</taxon>
        <taxon>Mycenaceae</taxon>
        <taxon>Mycena</taxon>
    </lineage>
</organism>
<proteinExistence type="predicted"/>
<accession>A0AAD6ZK48</accession>
<gene>
    <name evidence="1" type="ORF">DFH08DRAFT_968085</name>
</gene>
<name>A0AAD6ZK48_9AGAR</name>
<dbReference type="Proteomes" id="UP001218218">
    <property type="component" value="Unassembled WGS sequence"/>
</dbReference>
<evidence type="ECO:0000313" key="2">
    <source>
        <dbReference type="Proteomes" id="UP001218218"/>
    </source>
</evidence>
<dbReference type="EMBL" id="JARIHO010000042">
    <property type="protein sequence ID" value="KAJ7326153.1"/>
    <property type="molecule type" value="Genomic_DNA"/>
</dbReference>